<dbReference type="Proteomes" id="UP000464378">
    <property type="component" value="Chromosome"/>
</dbReference>
<evidence type="ECO:0000256" key="1">
    <source>
        <dbReference type="SAM" id="Phobius"/>
    </source>
</evidence>
<proteinExistence type="predicted"/>
<sequence length="509" mass="57551">MLHAATCDLPNHADAPAPPQWKWLVLVLIVAMVEMILFWPFATDYLQWLRIDQGAAMRLDQLLARGLIPTIDFTYFYGPLGLMVTRFVMGCAGPEPLALILLQYVGGFLMSWQVWRLSEICRWGGAARTMMAVWLFWIVIPIHLSTVHLLEKIFLLASFQQLASGNRSGAWVWAITAAWVKAGLGYLLLAGLFALELHSLATGRRTRVESLRMIRIPILWAVIGTLGFLAIFGRLSLWQMLWPSIPRKFYQDEGYGFFRPIGRVIWDPAANSWMNYLFEPFASWILLSVGLLVGAGVILGAWRRFGGTAESDLRLLMGGLAGAGMFLLYGHPATWFYFCTFTFVASAGWLNRLSAWPRLQFQCVGVAILATLPPMLIFGGYQITAWQNRVPLGPGEILGQSPKLVDEYHQLLQRNPEPFVVLASFPESVFDPRFIAPECGWLTTMPVYTPREQAAVRAVTQGRRLAIPLPQEANEYERIQQWPLMRELLAGRKSLWRGKLFELFDVPSE</sequence>
<reference evidence="2" key="1">
    <citation type="submission" date="2019-04" db="EMBL/GenBank/DDBJ databases">
        <authorList>
            <consortium name="Science for Life Laboratories"/>
        </authorList>
    </citation>
    <scope>NUCLEOTIDE SEQUENCE</scope>
    <source>
        <strain evidence="2">MBLW1</strain>
    </source>
</reference>
<evidence type="ECO:0000313" key="3">
    <source>
        <dbReference type="Proteomes" id="UP000464378"/>
    </source>
</evidence>
<feature type="transmembrane region" description="Helical" evidence="1">
    <location>
        <begin position="313"/>
        <end position="329"/>
    </location>
</feature>
<keyword evidence="1" id="KW-0812">Transmembrane</keyword>
<gene>
    <name evidence="2" type="ORF">GMBLW1_45290</name>
</gene>
<keyword evidence="3" id="KW-1185">Reference proteome</keyword>
<dbReference type="EMBL" id="LR593887">
    <property type="protein sequence ID" value="VTS06689.1"/>
    <property type="molecule type" value="Genomic_DNA"/>
</dbReference>
<feature type="transmembrane region" description="Helical" evidence="1">
    <location>
        <begin position="363"/>
        <end position="381"/>
    </location>
</feature>
<name>A0A6C2YTC8_9BACT</name>
<dbReference type="AlphaFoldDB" id="A0A6C2YTC8"/>
<feature type="transmembrane region" description="Helical" evidence="1">
    <location>
        <begin position="96"/>
        <end position="115"/>
    </location>
</feature>
<feature type="transmembrane region" description="Helical" evidence="1">
    <location>
        <begin position="20"/>
        <end position="41"/>
    </location>
</feature>
<dbReference type="EMBL" id="LR586016">
    <property type="protein sequence ID" value="VIP04664.1"/>
    <property type="molecule type" value="Genomic_DNA"/>
</dbReference>
<dbReference type="InParanoid" id="A0A6C2YTC8"/>
<organism evidence="2">
    <name type="scientific">Tuwongella immobilis</name>
    <dbReference type="NCBI Taxonomy" id="692036"/>
    <lineage>
        <taxon>Bacteria</taxon>
        <taxon>Pseudomonadati</taxon>
        <taxon>Planctomycetota</taxon>
        <taxon>Planctomycetia</taxon>
        <taxon>Gemmatales</taxon>
        <taxon>Gemmataceae</taxon>
        <taxon>Tuwongella</taxon>
    </lineage>
</organism>
<feature type="transmembrane region" description="Helical" evidence="1">
    <location>
        <begin position="216"/>
        <end position="237"/>
    </location>
</feature>
<evidence type="ECO:0000313" key="2">
    <source>
        <dbReference type="EMBL" id="VIP04664.1"/>
    </source>
</evidence>
<feature type="transmembrane region" description="Helical" evidence="1">
    <location>
        <begin position="170"/>
        <end position="195"/>
    </location>
</feature>
<feature type="transmembrane region" description="Helical" evidence="1">
    <location>
        <begin position="127"/>
        <end position="150"/>
    </location>
</feature>
<evidence type="ECO:0008006" key="4">
    <source>
        <dbReference type="Google" id="ProtNLM"/>
    </source>
</evidence>
<dbReference type="KEGG" id="tim:GMBLW1_45290"/>
<keyword evidence="1" id="KW-0472">Membrane</keyword>
<feature type="transmembrane region" description="Helical" evidence="1">
    <location>
        <begin position="281"/>
        <end position="301"/>
    </location>
</feature>
<dbReference type="RefSeq" id="WP_162659714.1">
    <property type="nucleotide sequence ID" value="NZ_LR593887.1"/>
</dbReference>
<feature type="transmembrane region" description="Helical" evidence="1">
    <location>
        <begin position="62"/>
        <end position="84"/>
    </location>
</feature>
<keyword evidence="1" id="KW-1133">Transmembrane helix</keyword>
<accession>A0A6C2YTC8</accession>
<protein>
    <recommendedName>
        <fullName evidence="4">Glycosyltransferase RgtA/B/C/D-like domain-containing protein</fullName>
    </recommendedName>
</protein>